<protein>
    <submittedName>
        <fullName evidence="7">LemA protein</fullName>
    </submittedName>
</protein>
<accession>A0A1M6M023</accession>
<reference evidence="7 8" key="1">
    <citation type="submission" date="2016-11" db="EMBL/GenBank/DDBJ databases">
        <authorList>
            <person name="Jaros S."/>
            <person name="Januszkiewicz K."/>
            <person name="Wedrychowicz H."/>
        </authorList>
    </citation>
    <scope>NUCLEOTIDE SEQUENCE [LARGE SCALE GENOMIC DNA]</scope>
    <source>
        <strain evidence="7 8">DSM 15480</strain>
    </source>
</reference>
<evidence type="ECO:0000256" key="3">
    <source>
        <dbReference type="ARBA" id="ARBA00022692"/>
    </source>
</evidence>
<dbReference type="PANTHER" id="PTHR34478:SF1">
    <property type="entry name" value="PROTEIN LEMA"/>
    <property type="match status" value="1"/>
</dbReference>
<dbReference type="PANTHER" id="PTHR34478">
    <property type="entry name" value="PROTEIN LEMA"/>
    <property type="match status" value="1"/>
</dbReference>
<keyword evidence="3 6" id="KW-0812">Transmembrane</keyword>
<dbReference type="GO" id="GO:0016020">
    <property type="term" value="C:membrane"/>
    <property type="evidence" value="ECO:0007669"/>
    <property type="project" value="UniProtKB-SubCell"/>
</dbReference>
<organism evidence="7 8">
    <name type="scientific">Hespellia stercorisuis DSM 15480</name>
    <dbReference type="NCBI Taxonomy" id="1121950"/>
    <lineage>
        <taxon>Bacteria</taxon>
        <taxon>Bacillati</taxon>
        <taxon>Bacillota</taxon>
        <taxon>Clostridia</taxon>
        <taxon>Lachnospirales</taxon>
        <taxon>Lachnospiraceae</taxon>
        <taxon>Hespellia</taxon>
    </lineage>
</organism>
<keyword evidence="5 6" id="KW-0472">Membrane</keyword>
<dbReference type="AlphaFoldDB" id="A0A1M6M023"/>
<dbReference type="RefSeq" id="WP_073107214.1">
    <property type="nucleotide sequence ID" value="NZ_FQZY01000016.1"/>
</dbReference>
<gene>
    <name evidence="7" type="ORF">SAMN02745243_01327</name>
</gene>
<evidence type="ECO:0000256" key="5">
    <source>
        <dbReference type="ARBA" id="ARBA00023136"/>
    </source>
</evidence>
<comment type="similarity">
    <text evidence="2">Belongs to the LemA family.</text>
</comment>
<evidence type="ECO:0000256" key="6">
    <source>
        <dbReference type="SAM" id="Phobius"/>
    </source>
</evidence>
<dbReference type="OrthoDB" id="9804152at2"/>
<keyword evidence="4 6" id="KW-1133">Transmembrane helix</keyword>
<dbReference type="EMBL" id="FQZY01000016">
    <property type="protein sequence ID" value="SHJ76827.1"/>
    <property type="molecule type" value="Genomic_DNA"/>
</dbReference>
<dbReference type="STRING" id="1121950.SAMN02745243_01327"/>
<evidence type="ECO:0000256" key="2">
    <source>
        <dbReference type="ARBA" id="ARBA00008854"/>
    </source>
</evidence>
<dbReference type="Proteomes" id="UP000184301">
    <property type="component" value="Unassembled WGS sequence"/>
</dbReference>
<name>A0A1M6M023_9FIRM</name>
<evidence type="ECO:0000313" key="8">
    <source>
        <dbReference type="Proteomes" id="UP000184301"/>
    </source>
</evidence>
<evidence type="ECO:0000313" key="7">
    <source>
        <dbReference type="EMBL" id="SHJ76827.1"/>
    </source>
</evidence>
<evidence type="ECO:0000256" key="1">
    <source>
        <dbReference type="ARBA" id="ARBA00004167"/>
    </source>
</evidence>
<dbReference type="Pfam" id="PF04011">
    <property type="entry name" value="LemA"/>
    <property type="match status" value="1"/>
</dbReference>
<evidence type="ECO:0000256" key="4">
    <source>
        <dbReference type="ARBA" id="ARBA00022989"/>
    </source>
</evidence>
<proteinExistence type="inferred from homology"/>
<dbReference type="SUPFAM" id="SSF140478">
    <property type="entry name" value="LemA-like"/>
    <property type="match status" value="1"/>
</dbReference>
<dbReference type="Gene3D" id="1.20.1440.20">
    <property type="entry name" value="LemA-like domain"/>
    <property type="match status" value="1"/>
</dbReference>
<sequence>MVVGIVILVIVIVIAVWLVGAYNGFVTLRNKCEEAFSAMDVSLKKRYDLIPNYVETVKGYAKHESETLEKVISARNAAMNSTTQEQRIANENILSGTLKSLFAVSEAYPDLKANQNFLQLQDQLQRIEEEIAGSRRYYNGVVNKFNTKTEMFPGNLIAGMFGFKRKPLYEVNDQAERENVKVSF</sequence>
<keyword evidence="8" id="KW-1185">Reference proteome</keyword>
<dbReference type="InterPro" id="IPR023353">
    <property type="entry name" value="LemA-like_dom_sf"/>
</dbReference>
<comment type="subcellular location">
    <subcellularLocation>
        <location evidence="1">Membrane</location>
        <topology evidence="1">Single-pass membrane protein</topology>
    </subcellularLocation>
</comment>
<feature type="transmembrane region" description="Helical" evidence="6">
    <location>
        <begin position="6"/>
        <end position="25"/>
    </location>
</feature>
<dbReference type="InterPro" id="IPR007156">
    <property type="entry name" value="MamQ_LemA"/>
</dbReference>